<evidence type="ECO:0000313" key="1">
    <source>
        <dbReference type="EMBL" id="MED6202877.1"/>
    </source>
</evidence>
<evidence type="ECO:0000313" key="2">
    <source>
        <dbReference type="Proteomes" id="UP001341840"/>
    </source>
</evidence>
<feature type="non-terminal residue" evidence="1">
    <location>
        <position position="1"/>
    </location>
</feature>
<reference evidence="1 2" key="1">
    <citation type="journal article" date="2023" name="Plants (Basel)">
        <title>Bridging the Gap: Combining Genomics and Transcriptomics Approaches to Understand Stylosanthes scabra, an Orphan Legume from the Brazilian Caatinga.</title>
        <authorList>
            <person name="Ferreira-Neto J.R.C."/>
            <person name="da Silva M.D."/>
            <person name="Binneck E."/>
            <person name="de Melo N.F."/>
            <person name="da Silva R.H."/>
            <person name="de Melo A.L.T.M."/>
            <person name="Pandolfi V."/>
            <person name="Bustamante F.O."/>
            <person name="Brasileiro-Vidal A.C."/>
            <person name="Benko-Iseppon A.M."/>
        </authorList>
    </citation>
    <scope>NUCLEOTIDE SEQUENCE [LARGE SCALE GENOMIC DNA]</scope>
    <source>
        <tissue evidence="1">Leaves</tissue>
    </source>
</reference>
<proteinExistence type="predicted"/>
<gene>
    <name evidence="1" type="ORF">PIB30_109976</name>
</gene>
<name>A0ABU6XWX2_9FABA</name>
<comment type="caution">
    <text evidence="1">The sequence shown here is derived from an EMBL/GenBank/DDBJ whole genome shotgun (WGS) entry which is preliminary data.</text>
</comment>
<protein>
    <submittedName>
        <fullName evidence="1">Uncharacterized protein</fullName>
    </submittedName>
</protein>
<accession>A0ABU6XWX2</accession>
<dbReference type="EMBL" id="JASCZI010217395">
    <property type="protein sequence ID" value="MED6202877.1"/>
    <property type="molecule type" value="Genomic_DNA"/>
</dbReference>
<organism evidence="1 2">
    <name type="scientific">Stylosanthes scabra</name>
    <dbReference type="NCBI Taxonomy" id="79078"/>
    <lineage>
        <taxon>Eukaryota</taxon>
        <taxon>Viridiplantae</taxon>
        <taxon>Streptophyta</taxon>
        <taxon>Embryophyta</taxon>
        <taxon>Tracheophyta</taxon>
        <taxon>Spermatophyta</taxon>
        <taxon>Magnoliopsida</taxon>
        <taxon>eudicotyledons</taxon>
        <taxon>Gunneridae</taxon>
        <taxon>Pentapetalae</taxon>
        <taxon>rosids</taxon>
        <taxon>fabids</taxon>
        <taxon>Fabales</taxon>
        <taxon>Fabaceae</taxon>
        <taxon>Papilionoideae</taxon>
        <taxon>50 kb inversion clade</taxon>
        <taxon>dalbergioids sensu lato</taxon>
        <taxon>Dalbergieae</taxon>
        <taxon>Pterocarpus clade</taxon>
        <taxon>Stylosanthes</taxon>
    </lineage>
</organism>
<keyword evidence="2" id="KW-1185">Reference proteome</keyword>
<dbReference type="Proteomes" id="UP001341840">
    <property type="component" value="Unassembled WGS sequence"/>
</dbReference>
<sequence length="244" mass="27569">DMEEIPALFYKNFKEELSNNVMFTNEASIEVKLLLERGQRTTVIVGGLLNLSKLYGLKSGGWLKMLNIGNNVFFTVKIMHENMMCKEICSISFRRCLDVKPNVVIDGQVDLCDDFIEDGLDANSMLNVSYQDQHILMNDYHMNEVCSPGPKSYNECCSNLLCDELPTDSSLYSPKEYFGEPSFQPPPPSEGVMASMAPIFGHEFSLSKHICEAILNNQILREIFTLDAATILRGSNISNDNWER</sequence>